<keyword evidence="1" id="KW-0285">Flavoprotein</keyword>
<reference evidence="5" key="1">
    <citation type="submission" date="2021-07" db="EMBL/GenBank/DDBJ databases">
        <authorList>
            <person name="Durling M."/>
        </authorList>
    </citation>
    <scope>NUCLEOTIDE SEQUENCE</scope>
</reference>
<evidence type="ECO:0000259" key="4">
    <source>
        <dbReference type="Pfam" id="PF01494"/>
    </source>
</evidence>
<name>A0A9N9LSX0_9HELO</name>
<dbReference type="InterPro" id="IPR036188">
    <property type="entry name" value="FAD/NAD-bd_sf"/>
</dbReference>
<dbReference type="Proteomes" id="UP000701801">
    <property type="component" value="Unassembled WGS sequence"/>
</dbReference>
<evidence type="ECO:0000256" key="2">
    <source>
        <dbReference type="ARBA" id="ARBA00022827"/>
    </source>
</evidence>
<organism evidence="5 6">
    <name type="scientific">Hymenoscyphus albidus</name>
    <dbReference type="NCBI Taxonomy" id="595503"/>
    <lineage>
        <taxon>Eukaryota</taxon>
        <taxon>Fungi</taxon>
        <taxon>Dikarya</taxon>
        <taxon>Ascomycota</taxon>
        <taxon>Pezizomycotina</taxon>
        <taxon>Leotiomycetes</taxon>
        <taxon>Helotiales</taxon>
        <taxon>Helotiaceae</taxon>
        <taxon>Hymenoscyphus</taxon>
    </lineage>
</organism>
<dbReference type="GO" id="GO:0016491">
    <property type="term" value="F:oxidoreductase activity"/>
    <property type="evidence" value="ECO:0007669"/>
    <property type="project" value="UniProtKB-KW"/>
</dbReference>
<dbReference type="SUPFAM" id="SSF51905">
    <property type="entry name" value="FAD/NAD(P)-binding domain"/>
    <property type="match status" value="1"/>
</dbReference>
<sequence>MSPSIRIAISGGGLAGASLIHGLLSYPQLDVHIFERQPTFREADMVIGLARNALAALYLIGPSEAQCLERAGAVPMRGVRYMLAQGDDAGKLIDQTDDNDERRVTSIVHRADFLKELLADVPQERMHAGKKLVRIDRELTAPMSSISRTGLPTKAQASLGNDAVNMEDARECMWIGDGTYLLHNLLNTPQGPLVQFVIASYEKDAEESDRWHRTVTVDEIRKIYQDWPPHLYDAIEKLLCDQPEQPAMYLWEHPPARTYTCGSICVMGDAAHATSPWQGSGGSMSIEDTLILSTLLGRAKTTAEGLAALKVYDRVRRPRTQQIVESSRDTGLIMLGLGEQTKLDLEKLRASLLRRWDFIVDFDNEKHQNEALEMMEKELIS</sequence>
<dbReference type="AlphaFoldDB" id="A0A9N9LSX0"/>
<dbReference type="InterPro" id="IPR051104">
    <property type="entry name" value="FAD_monoxygenase"/>
</dbReference>
<evidence type="ECO:0000256" key="3">
    <source>
        <dbReference type="ARBA" id="ARBA00023002"/>
    </source>
</evidence>
<dbReference type="OrthoDB" id="417877at2759"/>
<evidence type="ECO:0000256" key="1">
    <source>
        <dbReference type="ARBA" id="ARBA00022630"/>
    </source>
</evidence>
<dbReference type="InterPro" id="IPR002938">
    <property type="entry name" value="FAD-bd"/>
</dbReference>
<dbReference type="PANTHER" id="PTHR46720:SF3">
    <property type="entry name" value="FAD-BINDING DOMAIN-CONTAINING PROTEIN-RELATED"/>
    <property type="match status" value="1"/>
</dbReference>
<proteinExistence type="predicted"/>
<dbReference type="Pfam" id="PF01494">
    <property type="entry name" value="FAD_binding_3"/>
    <property type="match status" value="1"/>
</dbReference>
<feature type="domain" description="FAD-binding" evidence="4">
    <location>
        <begin position="250"/>
        <end position="326"/>
    </location>
</feature>
<gene>
    <name evidence="5" type="ORF">HYALB_00012749</name>
</gene>
<dbReference type="Gene3D" id="3.50.50.60">
    <property type="entry name" value="FAD/NAD(P)-binding domain"/>
    <property type="match status" value="2"/>
</dbReference>
<evidence type="ECO:0000313" key="6">
    <source>
        <dbReference type="Proteomes" id="UP000701801"/>
    </source>
</evidence>
<dbReference type="GO" id="GO:0071949">
    <property type="term" value="F:FAD binding"/>
    <property type="evidence" value="ECO:0007669"/>
    <property type="project" value="InterPro"/>
</dbReference>
<accession>A0A9N9LSX0</accession>
<keyword evidence="2" id="KW-0274">FAD</keyword>
<evidence type="ECO:0000313" key="5">
    <source>
        <dbReference type="EMBL" id="CAG8980108.1"/>
    </source>
</evidence>
<dbReference type="EMBL" id="CAJVRM010000358">
    <property type="protein sequence ID" value="CAG8980108.1"/>
    <property type="molecule type" value="Genomic_DNA"/>
</dbReference>
<keyword evidence="6" id="KW-1185">Reference proteome</keyword>
<dbReference type="PRINTS" id="PR00420">
    <property type="entry name" value="RNGMNOXGNASE"/>
</dbReference>
<dbReference type="PANTHER" id="PTHR46720">
    <property type="entry name" value="HYDROXYLASE, PUTATIVE (AFU_ORTHOLOGUE AFUA_3G01460)-RELATED"/>
    <property type="match status" value="1"/>
</dbReference>
<protein>
    <recommendedName>
        <fullName evidence="4">FAD-binding domain-containing protein</fullName>
    </recommendedName>
</protein>
<keyword evidence="3" id="KW-0560">Oxidoreductase</keyword>
<comment type="caution">
    <text evidence="5">The sequence shown here is derived from an EMBL/GenBank/DDBJ whole genome shotgun (WGS) entry which is preliminary data.</text>
</comment>
<dbReference type="GO" id="GO:0044550">
    <property type="term" value="P:secondary metabolite biosynthetic process"/>
    <property type="evidence" value="ECO:0007669"/>
    <property type="project" value="TreeGrafter"/>
</dbReference>